<accession>A0AA35VUR4</accession>
<dbReference type="PROSITE" id="PS51710">
    <property type="entry name" value="G_OBG"/>
    <property type="match status" value="1"/>
</dbReference>
<keyword evidence="2" id="KW-0342">GTP-binding</keyword>
<dbReference type="InterPro" id="IPR027417">
    <property type="entry name" value="P-loop_NTPase"/>
</dbReference>
<proteinExistence type="predicted"/>
<dbReference type="PANTHER" id="PTHR11702">
    <property type="entry name" value="DEVELOPMENTALLY REGULATED GTP-BINDING PROTEIN-RELATED"/>
    <property type="match status" value="1"/>
</dbReference>
<dbReference type="InterPro" id="IPR045086">
    <property type="entry name" value="OBG_GTPase"/>
</dbReference>
<dbReference type="GO" id="GO:0042254">
    <property type="term" value="P:ribosome biogenesis"/>
    <property type="evidence" value="ECO:0007669"/>
    <property type="project" value="UniProtKB-UniRule"/>
</dbReference>
<dbReference type="SUPFAM" id="SSF82051">
    <property type="entry name" value="Obg GTP-binding protein N-terminal domain"/>
    <property type="match status" value="1"/>
</dbReference>
<comment type="caution">
    <text evidence="5">The sequence shown here is derived from an EMBL/GenBank/DDBJ whole genome shotgun (WGS) entry which is preliminary data.</text>
</comment>
<dbReference type="SUPFAM" id="SSF52540">
    <property type="entry name" value="P-loop containing nucleoside triphosphate hydrolases"/>
    <property type="match status" value="1"/>
</dbReference>
<dbReference type="InterPro" id="IPR006169">
    <property type="entry name" value="GTP1_OBG_dom"/>
</dbReference>
<dbReference type="InterPro" id="IPR036726">
    <property type="entry name" value="GTP1_OBG_dom_sf"/>
</dbReference>
<keyword evidence="1" id="KW-0547">Nucleotide-binding</keyword>
<dbReference type="Pfam" id="PF01018">
    <property type="entry name" value="GTP1_OBG"/>
    <property type="match status" value="1"/>
</dbReference>
<dbReference type="Gene3D" id="3.40.50.300">
    <property type="entry name" value="P-loop containing nucleotide triphosphate hydrolases"/>
    <property type="match status" value="1"/>
</dbReference>
<evidence type="ECO:0000313" key="5">
    <source>
        <dbReference type="EMBL" id="CAI7993215.1"/>
    </source>
</evidence>
<reference evidence="5" key="1">
    <citation type="submission" date="2023-03" db="EMBL/GenBank/DDBJ databases">
        <authorList>
            <person name="Steffen K."/>
            <person name="Cardenas P."/>
        </authorList>
    </citation>
    <scope>NUCLEOTIDE SEQUENCE</scope>
</reference>
<dbReference type="PANTHER" id="PTHR11702:SF31">
    <property type="entry name" value="MITOCHONDRIAL RIBOSOME-ASSOCIATED GTPASE 2"/>
    <property type="match status" value="1"/>
</dbReference>
<dbReference type="EMBL" id="CASHTH010000178">
    <property type="protein sequence ID" value="CAI7993215.1"/>
    <property type="molecule type" value="Genomic_DNA"/>
</dbReference>
<protein>
    <submittedName>
        <fullName evidence="5">GTPase Obg</fullName>
    </submittedName>
</protein>
<dbReference type="GO" id="GO:0005525">
    <property type="term" value="F:GTP binding"/>
    <property type="evidence" value="ECO:0007669"/>
    <property type="project" value="UniProtKB-KW"/>
</dbReference>
<keyword evidence="6" id="KW-1185">Reference proteome</keyword>
<evidence type="ECO:0000256" key="2">
    <source>
        <dbReference type="ARBA" id="ARBA00023134"/>
    </source>
</evidence>
<evidence type="ECO:0000259" key="3">
    <source>
        <dbReference type="PROSITE" id="PS51710"/>
    </source>
</evidence>
<name>A0AA35VUR4_GEOBA</name>
<dbReference type="InterPro" id="IPR031167">
    <property type="entry name" value="G_OBG"/>
</dbReference>
<feature type="domain" description="Obg" evidence="4">
    <location>
        <begin position="1"/>
        <end position="109"/>
    </location>
</feature>
<gene>
    <name evidence="5" type="ORF">GBAR_LOCUS1222</name>
</gene>
<dbReference type="Proteomes" id="UP001174909">
    <property type="component" value="Unassembled WGS sequence"/>
</dbReference>
<organism evidence="5 6">
    <name type="scientific">Geodia barretti</name>
    <name type="common">Barrett's horny sponge</name>
    <dbReference type="NCBI Taxonomy" id="519541"/>
    <lineage>
        <taxon>Eukaryota</taxon>
        <taxon>Metazoa</taxon>
        <taxon>Porifera</taxon>
        <taxon>Demospongiae</taxon>
        <taxon>Heteroscleromorpha</taxon>
        <taxon>Tetractinellida</taxon>
        <taxon>Astrophorina</taxon>
        <taxon>Geodiidae</taxon>
        <taxon>Geodia</taxon>
    </lineage>
</organism>
<evidence type="ECO:0000313" key="6">
    <source>
        <dbReference type="Proteomes" id="UP001174909"/>
    </source>
</evidence>
<sequence>MNTLLAFRYERRFAAGDGGNGMPALKHGADGEDIAVRMPVGTQVWDAESRSPRLLADLTEHGQRVELARGGGGGRGNSFFASPTNQYPLLAEQGEQGETLHLRLELKLLADVGIIGLPNAGKSSLLSVVSAARPKGG</sequence>
<dbReference type="Gene3D" id="2.70.210.12">
    <property type="entry name" value="GTP1/OBG domain"/>
    <property type="match status" value="1"/>
</dbReference>
<feature type="domain" description="OBG-type G" evidence="3">
    <location>
        <begin position="110"/>
        <end position="137"/>
    </location>
</feature>
<dbReference type="PROSITE" id="PS51883">
    <property type="entry name" value="OBG"/>
    <property type="match status" value="1"/>
</dbReference>
<evidence type="ECO:0000256" key="1">
    <source>
        <dbReference type="ARBA" id="ARBA00022741"/>
    </source>
</evidence>
<dbReference type="GO" id="GO:0003924">
    <property type="term" value="F:GTPase activity"/>
    <property type="evidence" value="ECO:0007669"/>
    <property type="project" value="InterPro"/>
</dbReference>
<dbReference type="AlphaFoldDB" id="A0AA35VUR4"/>
<evidence type="ECO:0000259" key="4">
    <source>
        <dbReference type="PROSITE" id="PS51883"/>
    </source>
</evidence>